<name>A0A0F8YGK0_9ZZZZ</name>
<evidence type="ECO:0000313" key="1">
    <source>
        <dbReference type="EMBL" id="KKK80527.1"/>
    </source>
</evidence>
<dbReference type="EMBL" id="LAZR01053540">
    <property type="protein sequence ID" value="KKK80527.1"/>
    <property type="molecule type" value="Genomic_DNA"/>
</dbReference>
<accession>A0A0F8YGK0</accession>
<proteinExistence type="predicted"/>
<sequence length="62" mass="6929">MNIKAIRSGFNAKRIEITQNGHTMVIAGRDIAAFQTAISDAQQYIVTPLLEEQKNWTIADPQ</sequence>
<organism evidence="1">
    <name type="scientific">marine sediment metagenome</name>
    <dbReference type="NCBI Taxonomy" id="412755"/>
    <lineage>
        <taxon>unclassified sequences</taxon>
        <taxon>metagenomes</taxon>
        <taxon>ecological metagenomes</taxon>
    </lineage>
</organism>
<dbReference type="AlphaFoldDB" id="A0A0F8YGK0"/>
<reference evidence="1" key="1">
    <citation type="journal article" date="2015" name="Nature">
        <title>Complex archaea that bridge the gap between prokaryotes and eukaryotes.</title>
        <authorList>
            <person name="Spang A."/>
            <person name="Saw J.H."/>
            <person name="Jorgensen S.L."/>
            <person name="Zaremba-Niedzwiedzka K."/>
            <person name="Martijn J."/>
            <person name="Lind A.E."/>
            <person name="van Eijk R."/>
            <person name="Schleper C."/>
            <person name="Guy L."/>
            <person name="Ettema T.J."/>
        </authorList>
    </citation>
    <scope>NUCLEOTIDE SEQUENCE</scope>
</reference>
<comment type="caution">
    <text evidence="1">The sequence shown here is derived from an EMBL/GenBank/DDBJ whole genome shotgun (WGS) entry which is preliminary data.</text>
</comment>
<gene>
    <name evidence="1" type="ORF">LCGC14_2822620</name>
</gene>
<protein>
    <submittedName>
        <fullName evidence="1">Uncharacterized protein</fullName>
    </submittedName>
</protein>